<keyword evidence="2" id="KW-1185">Reference proteome</keyword>
<reference evidence="2" key="1">
    <citation type="submission" date="2016-10" db="EMBL/GenBank/DDBJ databases">
        <authorList>
            <person name="Varghese N."/>
            <person name="Submissions S."/>
        </authorList>
    </citation>
    <scope>NUCLEOTIDE SEQUENCE [LARGE SCALE GENOMIC DNA]</scope>
    <source>
        <strain evidence="2">DSM 22017</strain>
    </source>
</reference>
<dbReference type="SUPFAM" id="SSF141571">
    <property type="entry name" value="Pentapeptide repeat-like"/>
    <property type="match status" value="1"/>
</dbReference>
<dbReference type="PANTHER" id="PTHR47200">
    <property type="entry name" value="THYLAKOID LUMENAL 15 KDA PROTEIN 1, CHLOROPLASTIC"/>
    <property type="match status" value="1"/>
</dbReference>
<dbReference type="RefSeq" id="WP_090968185.1">
    <property type="nucleotide sequence ID" value="NZ_FNRT01000002.1"/>
</dbReference>
<evidence type="ECO:0000313" key="1">
    <source>
        <dbReference type="EMBL" id="SEB79109.1"/>
    </source>
</evidence>
<proteinExistence type="predicted"/>
<dbReference type="Gene3D" id="2.160.20.80">
    <property type="entry name" value="E3 ubiquitin-protein ligase SopA"/>
    <property type="match status" value="1"/>
</dbReference>
<gene>
    <name evidence="1" type="ORF">SAMN04489844_1067</name>
</gene>
<dbReference type="STRING" id="402596.SAMN04489844_1067"/>
<dbReference type="InterPro" id="IPR001646">
    <property type="entry name" value="5peptide_repeat"/>
</dbReference>
<protein>
    <submittedName>
        <fullName evidence="1">Uncharacterized protein YjbI, contains pentapeptide repeats</fullName>
    </submittedName>
</protein>
<evidence type="ECO:0000313" key="2">
    <source>
        <dbReference type="Proteomes" id="UP000198742"/>
    </source>
</evidence>
<dbReference type="EMBL" id="FNRT01000002">
    <property type="protein sequence ID" value="SEB79109.1"/>
    <property type="molecule type" value="Genomic_DNA"/>
</dbReference>
<dbReference type="OrthoDB" id="154708at2"/>
<dbReference type="Pfam" id="PF00805">
    <property type="entry name" value="Pentapeptide"/>
    <property type="match status" value="1"/>
</dbReference>
<name>A0A1H4M7V4_9ACTN</name>
<dbReference type="AlphaFoldDB" id="A0A1H4M7V4"/>
<organism evidence="1 2">
    <name type="scientific">Nocardioides exalbidus</name>
    <dbReference type="NCBI Taxonomy" id="402596"/>
    <lineage>
        <taxon>Bacteria</taxon>
        <taxon>Bacillati</taxon>
        <taxon>Actinomycetota</taxon>
        <taxon>Actinomycetes</taxon>
        <taxon>Propionibacteriales</taxon>
        <taxon>Nocardioidaceae</taxon>
        <taxon>Nocardioides</taxon>
    </lineage>
</organism>
<dbReference type="PANTHER" id="PTHR47200:SF2">
    <property type="entry name" value="THYLAKOID LUMENAL 15 KDA PROTEIN 1, CHLOROPLASTIC"/>
    <property type="match status" value="1"/>
</dbReference>
<dbReference type="Proteomes" id="UP000198742">
    <property type="component" value="Unassembled WGS sequence"/>
</dbReference>
<accession>A0A1H4M7V4</accession>
<sequence>MSLPVLPVLSSDCSQCSGLCCVLLPFSKDDGFKVSKSGGTPCANLAGDDSCGIHDTLRRDGWVGCTRFECFGAGQHVTRVTYAGASWRDQSDLGEMAAVLSVVRGLHEMLLHLRTATRRAPDVVPDGLVDEIVALDHADPVTLLTADVDDLHARVGGVLREASARVRGDSAGAGVDLSYDDLAGQDLRGRDLRRATLRGAVLIRADLRGLALDDTDLLGVDLRDADVRGTDLSAALFLTQPQVNGTRGDAATVLPDGMDRPGHWT</sequence>
<dbReference type="InterPro" id="IPR044213">
    <property type="entry name" value="At2g44920-like"/>
</dbReference>